<dbReference type="GO" id="GO:0000976">
    <property type="term" value="F:transcription cis-regulatory region binding"/>
    <property type="evidence" value="ECO:0007669"/>
    <property type="project" value="TreeGrafter"/>
</dbReference>
<dbReference type="CDD" id="cd06307">
    <property type="entry name" value="PBP1_sugar_binding"/>
    <property type="match status" value="1"/>
</dbReference>
<dbReference type="PROSITE" id="PS50932">
    <property type="entry name" value="HTH_LACI_2"/>
    <property type="match status" value="1"/>
</dbReference>
<dbReference type="Proteomes" id="UP000049983">
    <property type="component" value="Unassembled WGS sequence"/>
</dbReference>
<dbReference type="PROSITE" id="PS00356">
    <property type="entry name" value="HTH_LACI_1"/>
    <property type="match status" value="1"/>
</dbReference>
<dbReference type="InterPro" id="IPR025997">
    <property type="entry name" value="SBP_2_dom"/>
</dbReference>
<dbReference type="PANTHER" id="PTHR30146">
    <property type="entry name" value="LACI-RELATED TRANSCRIPTIONAL REPRESSOR"/>
    <property type="match status" value="1"/>
</dbReference>
<keyword evidence="2 5" id="KW-0238">DNA-binding</keyword>
<dbReference type="PANTHER" id="PTHR30146:SF152">
    <property type="entry name" value="TRANSCRIPTIONAL REGULATORY PROTEIN"/>
    <property type="match status" value="1"/>
</dbReference>
<proteinExistence type="predicted"/>
<dbReference type="SUPFAM" id="SSF47413">
    <property type="entry name" value="lambda repressor-like DNA-binding domains"/>
    <property type="match status" value="1"/>
</dbReference>
<evidence type="ECO:0000256" key="2">
    <source>
        <dbReference type="ARBA" id="ARBA00023125"/>
    </source>
</evidence>
<organism evidence="5 6">
    <name type="scientific">Roseibium album</name>
    <dbReference type="NCBI Taxonomy" id="311410"/>
    <lineage>
        <taxon>Bacteria</taxon>
        <taxon>Pseudomonadati</taxon>
        <taxon>Pseudomonadota</taxon>
        <taxon>Alphaproteobacteria</taxon>
        <taxon>Hyphomicrobiales</taxon>
        <taxon>Stappiaceae</taxon>
        <taxon>Roseibium</taxon>
    </lineage>
</organism>
<evidence type="ECO:0000259" key="4">
    <source>
        <dbReference type="PROSITE" id="PS50932"/>
    </source>
</evidence>
<dbReference type="InterPro" id="IPR000843">
    <property type="entry name" value="HTH_LacI"/>
</dbReference>
<dbReference type="GO" id="GO:0003700">
    <property type="term" value="F:DNA-binding transcription factor activity"/>
    <property type="evidence" value="ECO:0007669"/>
    <property type="project" value="TreeGrafter"/>
</dbReference>
<dbReference type="RefSeq" id="WP_158510457.1">
    <property type="nucleotide sequence ID" value="NZ_CXWA01000020.1"/>
</dbReference>
<dbReference type="CDD" id="cd01392">
    <property type="entry name" value="HTH_LacI"/>
    <property type="match status" value="1"/>
</dbReference>
<dbReference type="Pfam" id="PF00356">
    <property type="entry name" value="LacI"/>
    <property type="match status" value="1"/>
</dbReference>
<dbReference type="EMBL" id="CXWC01000009">
    <property type="protein sequence ID" value="CTQ69838.1"/>
    <property type="molecule type" value="Genomic_DNA"/>
</dbReference>
<keyword evidence="3" id="KW-0804">Transcription</keyword>
<dbReference type="SUPFAM" id="SSF53822">
    <property type="entry name" value="Periplasmic binding protein-like I"/>
    <property type="match status" value="1"/>
</dbReference>
<keyword evidence="1" id="KW-0805">Transcription regulation</keyword>
<dbReference type="Gene3D" id="1.10.260.40">
    <property type="entry name" value="lambda repressor-like DNA-binding domains"/>
    <property type="match status" value="1"/>
</dbReference>
<dbReference type="Pfam" id="PF13407">
    <property type="entry name" value="Peripla_BP_4"/>
    <property type="match status" value="1"/>
</dbReference>
<dbReference type="InterPro" id="IPR010982">
    <property type="entry name" value="Lambda_DNA-bd_dom_sf"/>
</dbReference>
<sequence length="342" mass="36630">MNRRVTLQEIAAKANVGVATVDRVLNGRAPVRRSTADRVLSAARELGYHAQGLMERRVDQLVPHKRLGFILQKKSKWFYQALSEQIMRSVPDLTRIRAAAEVAFVESLSPGDLAAALRSMADDVDAIALVSIDHPAVHAAIGDCASVNVPVFALLSPLSTPAIAGYVGIDGRRAGRTAGWAMAKFVGHGDEVGILVGSHRYLGHEALEAGFRSALREYAPHAGLRDSLVYLDDAAVAYEATSEILRSVPGLKGLYHCGGGVSGVIRALTEAGRARDVFYICHERSPYADEGLIEGTVDLLIANPVSQVVSKTLDLMEQSVTGKLSGTVNGIIDFQLVTPENL</sequence>
<dbReference type="InterPro" id="IPR028082">
    <property type="entry name" value="Peripla_BP_I"/>
</dbReference>
<dbReference type="Gene3D" id="3.40.50.2300">
    <property type="match status" value="2"/>
</dbReference>
<accession>A0A0M6ZMG5</accession>
<dbReference type="STRING" id="311410.LA5095_06241"/>
<dbReference type="SMART" id="SM00354">
    <property type="entry name" value="HTH_LACI"/>
    <property type="match status" value="1"/>
</dbReference>
<evidence type="ECO:0000313" key="5">
    <source>
        <dbReference type="EMBL" id="CTQ69838.1"/>
    </source>
</evidence>
<dbReference type="AlphaFoldDB" id="A0A0M6ZMG5"/>
<reference evidence="6" key="1">
    <citation type="submission" date="2015-07" db="EMBL/GenBank/DDBJ databases">
        <authorList>
            <person name="Rodrigo-Torres Lidia"/>
            <person name="Arahal R.David."/>
        </authorList>
    </citation>
    <scope>NUCLEOTIDE SEQUENCE [LARGE SCALE GENOMIC DNA]</scope>
    <source>
        <strain evidence="6">CECT 5096</strain>
    </source>
</reference>
<evidence type="ECO:0000313" key="6">
    <source>
        <dbReference type="Proteomes" id="UP000049983"/>
    </source>
</evidence>
<gene>
    <name evidence="5" type="ORF">LA5096_02268</name>
</gene>
<name>A0A0M6ZMG5_9HYPH</name>
<dbReference type="GeneID" id="97669658"/>
<keyword evidence="6" id="KW-1185">Reference proteome</keyword>
<feature type="domain" description="HTH lacI-type" evidence="4">
    <location>
        <begin position="5"/>
        <end position="55"/>
    </location>
</feature>
<evidence type="ECO:0000256" key="1">
    <source>
        <dbReference type="ARBA" id="ARBA00023015"/>
    </source>
</evidence>
<protein>
    <submittedName>
        <fullName evidence="5">DNA-binding transcriptional regulator GalS</fullName>
    </submittedName>
</protein>
<evidence type="ECO:0000256" key="3">
    <source>
        <dbReference type="ARBA" id="ARBA00023163"/>
    </source>
</evidence>